<dbReference type="InterPro" id="IPR007278">
    <property type="entry name" value="DUF397"/>
</dbReference>
<sequence>MNRTLDLGTVVWRKSSYSDGGQTNCLEVADNHPGIVPVRDSKQSDGPILVFGASPWTSFLAGVKDESPTRV</sequence>
<name>A0A0K8PNP9_STRAJ</name>
<dbReference type="AlphaFoldDB" id="A0A0K8PNP9"/>
<evidence type="ECO:0000313" key="3">
    <source>
        <dbReference type="Proteomes" id="UP000053859"/>
    </source>
</evidence>
<evidence type="ECO:0000259" key="1">
    <source>
        <dbReference type="Pfam" id="PF04149"/>
    </source>
</evidence>
<accession>A0A0K8PNP9</accession>
<protein>
    <recommendedName>
        <fullName evidence="1">DUF397 domain-containing protein</fullName>
    </recommendedName>
</protein>
<reference evidence="2" key="1">
    <citation type="journal article" date="2015" name="Genome Announc.">
        <title>Draft Genome Sequence of Thiostrepton-Producing Streptomyces azureus ATCC 14921.</title>
        <authorList>
            <person name="Sakihara K."/>
            <person name="Maeda J."/>
            <person name="Tashiro K."/>
            <person name="Fujino Y."/>
            <person name="Kuhara S."/>
            <person name="Ohshima T."/>
            <person name="Ogata S."/>
            <person name="Doi K."/>
        </authorList>
    </citation>
    <scope>NUCLEOTIDE SEQUENCE [LARGE SCALE GENOMIC DNA]</scope>
    <source>
        <strain evidence="2">ATCC14921</strain>
    </source>
</reference>
<dbReference type="Proteomes" id="UP000053859">
    <property type="component" value="Unassembled WGS sequence"/>
</dbReference>
<dbReference type="PATRIC" id="fig|146537.3.peg.4126"/>
<dbReference type="RefSeq" id="WP_059418739.1">
    <property type="nucleotide sequence ID" value="NZ_DF968290.1"/>
</dbReference>
<dbReference type="Pfam" id="PF04149">
    <property type="entry name" value="DUF397"/>
    <property type="match status" value="1"/>
</dbReference>
<dbReference type="OrthoDB" id="4570646at2"/>
<gene>
    <name evidence="2" type="ORF">SAZU_3919</name>
</gene>
<feature type="domain" description="DUF397" evidence="1">
    <location>
        <begin position="11"/>
        <end position="64"/>
    </location>
</feature>
<dbReference type="EMBL" id="DF968290">
    <property type="protein sequence ID" value="GAP49054.1"/>
    <property type="molecule type" value="Genomic_DNA"/>
</dbReference>
<keyword evidence="3" id="KW-1185">Reference proteome</keyword>
<evidence type="ECO:0000313" key="2">
    <source>
        <dbReference type="EMBL" id="GAP49054.1"/>
    </source>
</evidence>
<organism evidence="2 3">
    <name type="scientific">Streptomyces azureus</name>
    <dbReference type="NCBI Taxonomy" id="146537"/>
    <lineage>
        <taxon>Bacteria</taxon>
        <taxon>Bacillati</taxon>
        <taxon>Actinomycetota</taxon>
        <taxon>Actinomycetes</taxon>
        <taxon>Kitasatosporales</taxon>
        <taxon>Streptomycetaceae</taxon>
        <taxon>Streptomyces</taxon>
    </lineage>
</organism>
<proteinExistence type="predicted"/>